<sequence length="221" mass="26112">MIIVNTQIRRLEEEISDLKSAAVTRESDLENSLARLRSVEDQYATLQSEHAKTRNELEILQREYDLLKSTNINQESELERLRNKIQQYEVTIKEQKNVLDHLKAERERLQNIYRDKVKQLDHLTQLVQSFDVKMNKMRQNLRDTSDKLIAAETERNTLRSEVTKLQQELQFGKDQMVRRTDEYQSSLEDLANAHRAAEDGRLNALQELESRKYELADLKVK</sequence>
<reference evidence="2 3" key="2">
    <citation type="submission" date="2018-11" db="EMBL/GenBank/DDBJ databases">
        <authorList>
            <consortium name="Pathogen Informatics"/>
        </authorList>
    </citation>
    <scope>NUCLEOTIDE SEQUENCE [LARGE SCALE GENOMIC DNA]</scope>
</reference>
<organism evidence="4">
    <name type="scientific">Brugia timori</name>
    <dbReference type="NCBI Taxonomy" id="42155"/>
    <lineage>
        <taxon>Eukaryota</taxon>
        <taxon>Metazoa</taxon>
        <taxon>Ecdysozoa</taxon>
        <taxon>Nematoda</taxon>
        <taxon>Chromadorea</taxon>
        <taxon>Rhabditida</taxon>
        <taxon>Spirurina</taxon>
        <taxon>Spiruromorpha</taxon>
        <taxon>Filarioidea</taxon>
        <taxon>Onchocercidae</taxon>
        <taxon>Brugia</taxon>
    </lineage>
</organism>
<evidence type="ECO:0000313" key="2">
    <source>
        <dbReference type="EMBL" id="VDO17899.1"/>
    </source>
</evidence>
<keyword evidence="3" id="KW-1185">Reference proteome</keyword>
<name>A0A0R3QHY2_9BILA</name>
<dbReference type="EMBL" id="UZAG01005571">
    <property type="protein sequence ID" value="VDO17899.1"/>
    <property type="molecule type" value="Genomic_DNA"/>
</dbReference>
<evidence type="ECO:0000313" key="4">
    <source>
        <dbReference type="WBParaSite" id="BTMF_0000600601-mRNA-1"/>
    </source>
</evidence>
<evidence type="ECO:0000313" key="3">
    <source>
        <dbReference type="Proteomes" id="UP000280834"/>
    </source>
</evidence>
<accession>A0A0R3QHY2</accession>
<dbReference type="AlphaFoldDB" id="A0A0R3QHY2"/>
<reference evidence="4" key="1">
    <citation type="submission" date="2017-02" db="UniProtKB">
        <authorList>
            <consortium name="WormBaseParasite"/>
        </authorList>
    </citation>
    <scope>IDENTIFICATION</scope>
</reference>
<gene>
    <name evidence="2" type="ORF">BTMF_LOCUS5266</name>
</gene>
<evidence type="ECO:0000256" key="1">
    <source>
        <dbReference type="SAM" id="Coils"/>
    </source>
</evidence>
<dbReference type="Proteomes" id="UP000280834">
    <property type="component" value="Unassembled WGS sequence"/>
</dbReference>
<feature type="coiled-coil region" evidence="1">
    <location>
        <begin position="1"/>
        <end position="175"/>
    </location>
</feature>
<keyword evidence="1" id="KW-0175">Coiled coil</keyword>
<dbReference type="Gene3D" id="1.10.287.1490">
    <property type="match status" value="1"/>
</dbReference>
<proteinExistence type="predicted"/>
<dbReference type="STRING" id="42155.A0A0R3QHY2"/>
<protein>
    <submittedName>
        <fullName evidence="4">Myosin_tail_1 domain-containing protein</fullName>
    </submittedName>
</protein>
<dbReference type="WBParaSite" id="BTMF_0000600601-mRNA-1">
    <property type="protein sequence ID" value="BTMF_0000600601-mRNA-1"/>
    <property type="gene ID" value="BTMF_0000600601"/>
</dbReference>
<dbReference type="SUPFAM" id="SSF57997">
    <property type="entry name" value="Tropomyosin"/>
    <property type="match status" value="1"/>
</dbReference>